<dbReference type="Gene3D" id="1.20.1310.10">
    <property type="entry name" value="Cullin Repeats"/>
    <property type="match status" value="4"/>
</dbReference>
<dbReference type="InterPro" id="IPR019559">
    <property type="entry name" value="Cullin_neddylation_domain"/>
</dbReference>
<dbReference type="InterPro" id="IPR016159">
    <property type="entry name" value="Cullin_repeat-like_dom_sf"/>
</dbReference>
<organism evidence="8 9">
    <name type="scientific">Gomphillus americanus</name>
    <dbReference type="NCBI Taxonomy" id="1940652"/>
    <lineage>
        <taxon>Eukaryota</taxon>
        <taxon>Fungi</taxon>
        <taxon>Dikarya</taxon>
        <taxon>Ascomycota</taxon>
        <taxon>Pezizomycotina</taxon>
        <taxon>Lecanoromycetes</taxon>
        <taxon>OSLEUM clade</taxon>
        <taxon>Ostropomycetidae</taxon>
        <taxon>Ostropales</taxon>
        <taxon>Graphidaceae</taxon>
        <taxon>Gomphilloideae</taxon>
        <taxon>Gomphillus</taxon>
    </lineage>
</organism>
<dbReference type="InterPro" id="IPR059120">
    <property type="entry name" value="Cullin-like_AB"/>
</dbReference>
<evidence type="ECO:0000256" key="6">
    <source>
        <dbReference type="SAM" id="MobiDB-lite"/>
    </source>
</evidence>
<dbReference type="SUPFAM" id="SSF74788">
    <property type="entry name" value="Cullin repeat-like"/>
    <property type="match status" value="1"/>
</dbReference>
<dbReference type="FunFam" id="1.10.10.10:FF:000014">
    <property type="entry name" value="Cullin 1"/>
    <property type="match status" value="1"/>
</dbReference>
<dbReference type="Proteomes" id="UP000664169">
    <property type="component" value="Unassembled WGS sequence"/>
</dbReference>
<dbReference type="GO" id="GO:0031625">
    <property type="term" value="F:ubiquitin protein ligase binding"/>
    <property type="evidence" value="ECO:0007669"/>
    <property type="project" value="InterPro"/>
</dbReference>
<dbReference type="OrthoDB" id="27073at2759"/>
<gene>
    <name evidence="8" type="ORF">GOMPHAMPRED_004029</name>
</gene>
<name>A0A8H3IM44_9LECA</name>
<evidence type="ECO:0000256" key="2">
    <source>
        <dbReference type="ARBA" id="ARBA00022499"/>
    </source>
</evidence>
<evidence type="ECO:0000256" key="4">
    <source>
        <dbReference type="PROSITE-ProRule" id="PRU00330"/>
    </source>
</evidence>
<dbReference type="Pfam" id="PF00888">
    <property type="entry name" value="Cullin"/>
    <property type="match status" value="1"/>
</dbReference>
<dbReference type="GO" id="GO:0006511">
    <property type="term" value="P:ubiquitin-dependent protein catabolic process"/>
    <property type="evidence" value="ECO:0007669"/>
    <property type="project" value="InterPro"/>
</dbReference>
<feature type="region of interest" description="Disordered" evidence="6">
    <location>
        <begin position="1"/>
        <end position="54"/>
    </location>
</feature>
<protein>
    <recommendedName>
        <fullName evidence="7">Cullin family profile domain-containing protein</fullName>
    </recommendedName>
</protein>
<keyword evidence="3" id="KW-0832">Ubl conjugation</keyword>
<dbReference type="FunFam" id="1.20.1310.10:FF:000031">
    <property type="entry name" value="Ubiquitin ligase subunit CulD"/>
    <property type="match status" value="1"/>
</dbReference>
<proteinExistence type="inferred from homology"/>
<dbReference type="Gene3D" id="1.10.10.10">
    <property type="entry name" value="Winged helix-like DNA-binding domain superfamily/Winged helix DNA-binding domain"/>
    <property type="match status" value="1"/>
</dbReference>
<keyword evidence="2" id="KW-1017">Isopeptide bond</keyword>
<evidence type="ECO:0000313" key="9">
    <source>
        <dbReference type="Proteomes" id="UP000664169"/>
    </source>
</evidence>
<dbReference type="InterPro" id="IPR016157">
    <property type="entry name" value="Cullin_CS"/>
</dbReference>
<feature type="domain" description="Cullin family profile" evidence="7">
    <location>
        <begin position="478"/>
        <end position="731"/>
    </location>
</feature>
<dbReference type="PROSITE" id="PS01256">
    <property type="entry name" value="CULLIN_1"/>
    <property type="match status" value="1"/>
</dbReference>
<evidence type="ECO:0000259" key="7">
    <source>
        <dbReference type="PROSITE" id="PS50069"/>
    </source>
</evidence>
<reference evidence="8" key="1">
    <citation type="submission" date="2021-03" db="EMBL/GenBank/DDBJ databases">
        <authorList>
            <person name="Tagirdzhanova G."/>
        </authorList>
    </citation>
    <scope>NUCLEOTIDE SEQUENCE</scope>
</reference>
<dbReference type="SMART" id="SM00182">
    <property type="entry name" value="CULLIN"/>
    <property type="match status" value="1"/>
</dbReference>
<dbReference type="InterPro" id="IPR016158">
    <property type="entry name" value="Cullin_homology"/>
</dbReference>
<keyword evidence="9" id="KW-1185">Reference proteome</keyword>
<dbReference type="Pfam" id="PF26557">
    <property type="entry name" value="Cullin_AB"/>
    <property type="match status" value="1"/>
</dbReference>
<dbReference type="Gene3D" id="3.30.230.130">
    <property type="entry name" value="Cullin, Chain C, Domain 2"/>
    <property type="match status" value="1"/>
</dbReference>
<feature type="region of interest" description="Disordered" evidence="6">
    <location>
        <begin position="502"/>
        <end position="522"/>
    </location>
</feature>
<comment type="similarity">
    <text evidence="1 4 5">Belongs to the cullin family.</text>
</comment>
<dbReference type="EMBL" id="CAJPDQ010000024">
    <property type="protein sequence ID" value="CAF9925990.1"/>
    <property type="molecule type" value="Genomic_DNA"/>
</dbReference>
<evidence type="ECO:0000313" key="8">
    <source>
        <dbReference type="EMBL" id="CAF9925990.1"/>
    </source>
</evidence>
<dbReference type="InterPro" id="IPR036390">
    <property type="entry name" value="WH_DNA-bd_sf"/>
</dbReference>
<dbReference type="InterPro" id="IPR045093">
    <property type="entry name" value="Cullin"/>
</dbReference>
<accession>A0A8H3IM44</accession>
<dbReference type="SUPFAM" id="SSF46785">
    <property type="entry name" value="Winged helix' DNA-binding domain"/>
    <property type="match status" value="1"/>
</dbReference>
<evidence type="ECO:0000256" key="5">
    <source>
        <dbReference type="RuleBase" id="RU003829"/>
    </source>
</evidence>
<evidence type="ECO:0000256" key="1">
    <source>
        <dbReference type="ARBA" id="ARBA00006019"/>
    </source>
</evidence>
<comment type="caution">
    <text evidence="8">The sequence shown here is derived from an EMBL/GenBank/DDBJ whole genome shotgun (WGS) entry which is preliminary data.</text>
</comment>
<dbReference type="SMART" id="SM00884">
    <property type="entry name" value="Cullin_Nedd8"/>
    <property type="match status" value="1"/>
</dbReference>
<dbReference type="GO" id="GO:0031461">
    <property type="term" value="C:cullin-RING ubiquitin ligase complex"/>
    <property type="evidence" value="ECO:0007669"/>
    <property type="project" value="InterPro"/>
</dbReference>
<dbReference type="SUPFAM" id="SSF75632">
    <property type="entry name" value="Cullin homology domain"/>
    <property type="match status" value="1"/>
</dbReference>
<dbReference type="AlphaFoldDB" id="A0A8H3IM44"/>
<dbReference type="InterPro" id="IPR036388">
    <property type="entry name" value="WH-like_DNA-bd_sf"/>
</dbReference>
<dbReference type="PANTHER" id="PTHR11932">
    <property type="entry name" value="CULLIN"/>
    <property type="match status" value="1"/>
</dbReference>
<dbReference type="Pfam" id="PF10557">
    <property type="entry name" value="Cullin_Nedd8"/>
    <property type="match status" value="1"/>
</dbReference>
<dbReference type="FunFam" id="1.20.1310.10:FF:000035">
    <property type="entry name" value="Ubiquitin ligase subunit CulD, putative"/>
    <property type="match status" value="1"/>
</dbReference>
<sequence>MLKKRVVRPTKAPQNNIPRSEDKLSPSPSKRQKRDEHKEVPSTPPKFQTRPDNMYKFTSNVIDLTSPTRLSASGASPKSQRISNGFRTTSVGSSATPKKLVVKNFRTTAKLDPEEYFNTIWKELEDALEIILSKDVQPFSLEHLYRGVENICRQDKAPRIFKKLQSRCMRHITHVADFLIASSENKSDIEALRLVVEAWMTWRRQMTTVRSIFYYMDRSYLIHSQTLPSLEEFGIAIFRDNVFNNPKLQAKTLDGACELVSRDREQSNDGSLAPSVFGDVVGMLHTLTVYTMVFEPLFLKKSQEFFDNWAKQNSRNLSLPEYIRQCYALFSSEITRCEAFGLDDSSKRNLISQMELSLVEAQKTRLVAVDDVKLLLENDDVESLKSLYDLLEMKRLGGSLEEPFVQYIDTAGETIIFDEERESEMVVRLLLFKRKLDYVWENALGKNPDLAHALREAFAVFVNKTKRTKSNWNTDNNKPGEMIAKYVDLILRGGSKAIPESVTAVPVSTNEDEADDNDANEESQINQQLDQVLDLFRFVNGKAVFEAFYKKDLAKRLLMNRSASADAEKSMLDRLSKACGQGFTQNLETMFKDVELAREENASYKTILEESGRKTAIDLSVNVLSAAAWPTYPDIEVVIPRDVSRAIDAFQEYYRSKHKGRMLDWKHSLAHCQMKARFPGGNKDIIVSSFQAIVMLHFNGKADGEAVTYQELSAATKLPDVELKRTLQSLACARYRVLTKTPKGKDINETDKFAVNLAFTDSRTRIKINQIQLKETREENKQTHERVAADRQYETQAAIVRIMKSKKRVKHAVLVTEVIDALKSRGHVNPEDIKGQIGKLIEKDYMERSEEDPHSYDYIS</sequence>
<feature type="region of interest" description="Disordered" evidence="6">
    <location>
        <begin position="67"/>
        <end position="90"/>
    </location>
</feature>
<evidence type="ECO:0000256" key="3">
    <source>
        <dbReference type="ARBA" id="ARBA00022843"/>
    </source>
</evidence>
<dbReference type="InterPro" id="IPR001373">
    <property type="entry name" value="Cullin_N"/>
</dbReference>
<dbReference type="InterPro" id="IPR036317">
    <property type="entry name" value="Cullin_homology_sf"/>
</dbReference>
<dbReference type="PROSITE" id="PS50069">
    <property type="entry name" value="CULLIN_2"/>
    <property type="match status" value="1"/>
</dbReference>
<feature type="compositionally biased region" description="Acidic residues" evidence="6">
    <location>
        <begin position="510"/>
        <end position="521"/>
    </location>
</feature>